<dbReference type="EC" id="1.1.1.35" evidence="7"/>
<dbReference type="EMBL" id="CP002959">
    <property type="protein sequence ID" value="AFM11323.1"/>
    <property type="molecule type" value="Genomic_DNA"/>
</dbReference>
<evidence type="ECO:0000256" key="2">
    <source>
        <dbReference type="PIRSR" id="PIRSR000105-1"/>
    </source>
</evidence>
<evidence type="ECO:0000313" key="7">
    <source>
        <dbReference type="EMBL" id="AFM11323.1"/>
    </source>
</evidence>
<evidence type="ECO:0000259" key="6">
    <source>
        <dbReference type="Pfam" id="PF02737"/>
    </source>
</evidence>
<dbReference type="InterPro" id="IPR013328">
    <property type="entry name" value="6PGD_dom2"/>
</dbReference>
<feature type="binding site" evidence="3">
    <location>
        <position position="325"/>
    </location>
    <ligand>
        <name>NAD(+)</name>
        <dbReference type="ChEBI" id="CHEBI:57540"/>
    </ligand>
</feature>
<dbReference type="InterPro" id="IPR022694">
    <property type="entry name" value="3-OHacyl-CoA_DH"/>
</dbReference>
<feature type="binding site" evidence="3">
    <location>
        <position position="168"/>
    </location>
    <ligand>
        <name>NAD(+)</name>
        <dbReference type="ChEBI" id="CHEBI:57540"/>
    </ligand>
</feature>
<dbReference type="KEGG" id="tpx:Turpa_0671"/>
<evidence type="ECO:0000259" key="5">
    <source>
        <dbReference type="Pfam" id="PF00725"/>
    </source>
</evidence>
<dbReference type="InterPro" id="IPR006176">
    <property type="entry name" value="3-OHacyl-CoA_DH_NAD-bd"/>
</dbReference>
<dbReference type="STRING" id="869212.Turpa_0671"/>
<keyword evidence="8" id="KW-1185">Reference proteome</keyword>
<protein>
    <submittedName>
        <fullName evidence="7">3-hydroxyacyl-CoA dehydrogenase</fullName>
        <ecNumber evidence="7">1.1.1.35</ecNumber>
    </submittedName>
</protein>
<dbReference type="GO" id="GO:0008691">
    <property type="term" value="F:3-hydroxybutyryl-CoA dehydrogenase activity"/>
    <property type="evidence" value="ECO:0007669"/>
    <property type="project" value="TreeGrafter"/>
</dbReference>
<gene>
    <name evidence="7" type="ordered locus">Turpa_0671</name>
</gene>
<dbReference type="InterPro" id="IPR006108">
    <property type="entry name" value="3HC_DH_C"/>
</dbReference>
<reference evidence="7 8" key="1">
    <citation type="submission" date="2012-06" db="EMBL/GenBank/DDBJ databases">
        <title>The complete chromosome of genome of Turneriella parva DSM 21527.</title>
        <authorList>
            <consortium name="US DOE Joint Genome Institute (JGI-PGF)"/>
            <person name="Lucas S."/>
            <person name="Han J."/>
            <person name="Lapidus A."/>
            <person name="Bruce D."/>
            <person name="Goodwin L."/>
            <person name="Pitluck S."/>
            <person name="Peters L."/>
            <person name="Kyrpides N."/>
            <person name="Mavromatis K."/>
            <person name="Ivanova N."/>
            <person name="Mikhailova N."/>
            <person name="Chertkov O."/>
            <person name="Detter J.C."/>
            <person name="Tapia R."/>
            <person name="Han C."/>
            <person name="Land M."/>
            <person name="Hauser L."/>
            <person name="Markowitz V."/>
            <person name="Cheng J.-F."/>
            <person name="Hugenholtz P."/>
            <person name="Woyke T."/>
            <person name="Wu D."/>
            <person name="Gronow S."/>
            <person name="Wellnitz S."/>
            <person name="Brambilla E."/>
            <person name="Klenk H.-P."/>
            <person name="Eisen J.A."/>
        </authorList>
    </citation>
    <scope>NUCLEOTIDE SEQUENCE [LARGE SCALE GENOMIC DNA]</scope>
    <source>
        <strain evidence="8">ATCC BAA-1111 / DSM 21527 / NCTC 11395 / H</strain>
    </source>
</reference>
<proteinExistence type="predicted"/>
<evidence type="ECO:0000256" key="4">
    <source>
        <dbReference type="SAM" id="MobiDB-lite"/>
    </source>
</evidence>
<dbReference type="GO" id="GO:0070403">
    <property type="term" value="F:NAD+ binding"/>
    <property type="evidence" value="ECO:0007669"/>
    <property type="project" value="InterPro"/>
</dbReference>
<dbReference type="SUPFAM" id="SSF51735">
    <property type="entry name" value="NAD(P)-binding Rossmann-fold domains"/>
    <property type="match status" value="1"/>
</dbReference>
<dbReference type="AlphaFoldDB" id="I4B216"/>
<feature type="domain" description="3-hydroxyacyl-CoA dehydrogenase NAD binding" evidence="6">
    <location>
        <begin position="52"/>
        <end position="234"/>
    </location>
</feature>
<feature type="region of interest" description="Disordered" evidence="4">
    <location>
        <begin position="1"/>
        <end position="22"/>
    </location>
</feature>
<feature type="binding site" evidence="3">
    <location>
        <position position="194"/>
    </location>
    <ligand>
        <name>NAD(+)</name>
        <dbReference type="ChEBI" id="CHEBI:57540"/>
    </ligand>
</feature>
<dbReference type="SUPFAM" id="SSF48179">
    <property type="entry name" value="6-phosphogluconate dehydrogenase C-terminal domain-like"/>
    <property type="match status" value="1"/>
</dbReference>
<dbReference type="InterPro" id="IPR008927">
    <property type="entry name" value="6-PGluconate_DH-like_C_sf"/>
</dbReference>
<sequence>MPFHTSELIGSVSDSQRGPIENRVSPQMSIGLCRMLRQDSAQVAESASLQKILIAGGGAMGAGIGYIFARAYPEAQVDVMDTNEKVRAQAAENFEKWSAKDKERDEKAGKPFVSIEGRLNILGGFGKAQLQYDLMLEAVTENIELKKKIFAEFDLRAHDTSLFASNTSSLSITALSAAVNPKRQGRVVGLHFFNPPRVMKLLEIITTEATEPSALALARELAIRLEKTPVICKDAPGFITSRLGIVLMNEAIFALQEGLMSAEDIDTSMKLGYNFPMGPLQLADFIGLDVVFAVTQTLYENYQDPKYRPCMLLRKKVEAGHLGQKSGRGFYVYGS</sequence>
<feature type="binding site" evidence="3">
    <location>
        <position position="146"/>
    </location>
    <ligand>
        <name>NAD(+)</name>
        <dbReference type="ChEBI" id="CHEBI:57540"/>
    </ligand>
</feature>
<feature type="site" description="Important for catalytic activity" evidence="2">
    <location>
        <position position="191"/>
    </location>
</feature>
<dbReference type="Gene3D" id="1.10.1040.10">
    <property type="entry name" value="N-(1-d-carboxylethyl)-l-norvaline Dehydrogenase, domain 2"/>
    <property type="match status" value="1"/>
</dbReference>
<evidence type="ECO:0000313" key="8">
    <source>
        <dbReference type="Proteomes" id="UP000006048"/>
    </source>
</evidence>
<accession>I4B216</accession>
<organism evidence="7 8">
    <name type="scientific">Turneriella parva (strain ATCC BAA-1111 / DSM 21527 / NCTC 11395 / H)</name>
    <name type="common">Leptospira parva</name>
    <dbReference type="NCBI Taxonomy" id="869212"/>
    <lineage>
        <taxon>Bacteria</taxon>
        <taxon>Pseudomonadati</taxon>
        <taxon>Spirochaetota</taxon>
        <taxon>Spirochaetia</taxon>
        <taxon>Leptospirales</taxon>
        <taxon>Leptospiraceae</taxon>
        <taxon>Turneriella</taxon>
    </lineage>
</organism>
<dbReference type="Pfam" id="PF02737">
    <property type="entry name" value="3HCDH_N"/>
    <property type="match status" value="1"/>
</dbReference>
<dbReference type="Proteomes" id="UP000006048">
    <property type="component" value="Chromosome"/>
</dbReference>
<evidence type="ECO:0000256" key="3">
    <source>
        <dbReference type="PIRSR" id="PIRSR000105-2"/>
    </source>
</evidence>
<dbReference type="GO" id="GO:0006635">
    <property type="term" value="P:fatty acid beta-oxidation"/>
    <property type="evidence" value="ECO:0007669"/>
    <property type="project" value="TreeGrafter"/>
</dbReference>
<dbReference type="HOGENOM" id="CLU_009834_2_0_12"/>
<name>I4B216_TURPD</name>
<dbReference type="InterPro" id="IPR036291">
    <property type="entry name" value="NAD(P)-bd_dom_sf"/>
</dbReference>
<keyword evidence="3" id="KW-0520">NAD</keyword>
<dbReference type="PIRSF" id="PIRSF000105">
    <property type="entry name" value="HCDH"/>
    <property type="match status" value="1"/>
</dbReference>
<feature type="domain" description="3-hydroxyacyl-CoA dehydrogenase C-terminal" evidence="5">
    <location>
        <begin position="237"/>
        <end position="333"/>
    </location>
</feature>
<keyword evidence="1 7" id="KW-0560">Oxidoreductase</keyword>
<dbReference type="Pfam" id="PF00725">
    <property type="entry name" value="3HCDH"/>
    <property type="match status" value="1"/>
</dbReference>
<feature type="binding site" evidence="3">
    <location>
        <position position="81"/>
    </location>
    <ligand>
        <name>NAD(+)</name>
        <dbReference type="ChEBI" id="CHEBI:57540"/>
    </ligand>
</feature>
<dbReference type="OrthoDB" id="9771883at2"/>
<dbReference type="PANTHER" id="PTHR48075:SF5">
    <property type="entry name" value="3-HYDROXYBUTYRYL-COA DEHYDROGENASE"/>
    <property type="match status" value="1"/>
</dbReference>
<feature type="binding site" evidence="3">
    <location>
        <position position="141"/>
    </location>
    <ligand>
        <name>NAD(+)</name>
        <dbReference type="ChEBI" id="CHEBI:57540"/>
    </ligand>
</feature>
<dbReference type="PANTHER" id="PTHR48075">
    <property type="entry name" value="3-HYDROXYACYL-COA DEHYDROGENASE FAMILY PROTEIN"/>
    <property type="match status" value="1"/>
</dbReference>
<evidence type="ECO:0000256" key="1">
    <source>
        <dbReference type="ARBA" id="ARBA00023002"/>
    </source>
</evidence>
<dbReference type="Gene3D" id="3.40.50.720">
    <property type="entry name" value="NAD(P)-binding Rossmann-like Domain"/>
    <property type="match status" value="1"/>
</dbReference>
<dbReference type="GO" id="GO:0003857">
    <property type="term" value="F:(3S)-3-hydroxyacyl-CoA dehydrogenase (NAD+) activity"/>
    <property type="evidence" value="ECO:0007669"/>
    <property type="project" value="UniProtKB-EC"/>
</dbReference>
<feature type="binding site" evidence="3">
    <location>
        <begin position="56"/>
        <end position="61"/>
    </location>
    <ligand>
        <name>NAD(+)</name>
        <dbReference type="ChEBI" id="CHEBI:57540"/>
    </ligand>
</feature>